<feature type="domain" description="Carrier" evidence="5">
    <location>
        <begin position="1435"/>
        <end position="1510"/>
    </location>
</feature>
<dbReference type="PROSITE" id="PS50075">
    <property type="entry name" value="CARRIER"/>
    <property type="match status" value="3"/>
</dbReference>
<dbReference type="Pfam" id="PF13193">
    <property type="entry name" value="AMP-binding_C"/>
    <property type="match status" value="2"/>
</dbReference>
<feature type="region of interest" description="Disordered" evidence="4">
    <location>
        <begin position="2888"/>
        <end position="2909"/>
    </location>
</feature>
<dbReference type="NCBIfam" id="TIGR01733">
    <property type="entry name" value="AA-adenyl-dom"/>
    <property type="match status" value="2"/>
</dbReference>
<dbReference type="GO" id="GO:0008610">
    <property type="term" value="P:lipid biosynthetic process"/>
    <property type="evidence" value="ECO:0007669"/>
    <property type="project" value="UniProtKB-ARBA"/>
</dbReference>
<protein>
    <submittedName>
        <fullName evidence="6">Tyrocidine synthase 3</fullName>
    </submittedName>
</protein>
<dbReference type="InterPro" id="IPR020802">
    <property type="entry name" value="TesA-like"/>
</dbReference>
<dbReference type="InterPro" id="IPR036736">
    <property type="entry name" value="ACP-like_sf"/>
</dbReference>
<dbReference type="InterPro" id="IPR010071">
    <property type="entry name" value="AA_adenyl_dom"/>
</dbReference>
<dbReference type="Gene3D" id="3.30.559.10">
    <property type="entry name" value="Chloramphenicol acetyltransferase-like domain"/>
    <property type="match status" value="2"/>
</dbReference>
<dbReference type="Pfam" id="PF00501">
    <property type="entry name" value="AMP-binding"/>
    <property type="match status" value="3"/>
</dbReference>
<name>A0A3G8JVZ1_9ACTN</name>
<sequence length="2909" mass="308194">MIYTSGSTGRPKGVSVTHTGLANFAAQEMSRLGVAAEADRAPRVLGFASPSFDASVLEYLLATVSGGSVVYRAPDAVGGAALTRFMADHRVTHTFLTPTVLATLEPEELPDLSALMAGGEAVPSSLVDRWAPHVAVHNLYGPTETTIGVTLSAPMRAGAPVRLGGALAGVGLRVLDDRLRPVPVGVTGELYVTGPALSRGYLDRPGLTAERFVADPYGAAGERLYRTGDVVRWRRDDVGTLVVEYAGRSDDQVKLRGLRIELGEIESVLTTDPGIASAVVIGVGGSVATALAAYVVATDGADVDVAALTETLAQRLPAFMIPSSITVLDALPVTPVGKLDTAALPEPVIEVADDVAPETDDERAVAGVFADVLGVEAVGVTADFFALGGNSLSATRVVARVSDVLGVDLTVRDLFEAPTVRGLAARHAVRRTVEPLTAGPRPERIPLSNAQRRMWFINRFDPESAAYNIPVAMRLRGPLGVSALHAAVLDVLARHEVLRTRYPQYAGEPVQQILTPEEAGATLDWADVHTEIDLFDAAHAGFDVTIDLPIRVRLLQVGADDHTLLLVAHHIATDGESIRPLVADLVAAYRARAAGVEPEFAPLPVQFADFALWQERVLGDVDDPSSVLGEQVDHWVRALAGLPDVLELPTDRPRPPVASMRGGLVDYEIPAPVVSRVRALAAEYGVTEFMVVHAALAVLLARLSATSDIAIGTPTAGRGREALDDLVGMFVNTLVLRTEIDGSAAFADVLDLVRRTDLDALANADVPFEYLVERLDPVRSEAFAPLTQVMLGFDQSVARAAEDLAAMATDGAAATDGADGEGLSVTPVADPAVPPARVDLSVGVAPNGADGGWRGDIVYAADLFDRVTVRSIADRFVRLLDEATANPHVPVGDIDILESTEAGEHAIRSAGTDVLVSDEFVGDVVARQARRTPSITALRSGERTVGYAEFADRVTVLARELIGLGVGPDVAVGVCMPRSVEMVVAVHAVVAAGGQYVPIDAGAPADRVRHMIATAGVRIVLVSGDTAPDAVSGATGEIRVDLVTVDTTTPLAGDTTPITDADRIAPLRPDHAMYTIFTSGSTGQPKGVTLTHEAVLNRLWWGLHHLPIDTSDTVVLKTPYTFDCSVPELFAPLMVGAQTLVLSADGHLDPVYVAEQIAEHRATMVHFVPSMLSVFLELAGPERLAALDSVRILSTTGEALPPAVAATTRELVPGADLYNLYGPTEAAVEITHQRIDTIAAGDATTPIGVPVWNSTAHVLDARLHPVPDGVPGELYVGGAQLARGYAARPDLTAERFVADPFGEPGERLYRTGDLVRINLDGDLEYLGRTDFQVKLRGQRIELGEIESVLASVSGVVHAVATVVSAPGGGEHLVAYLAGDEIDLGTVEHAVAQSLPEYMRPTLWTVLDDIPRNSAGKLDRRALPEPDFSATGEFVAPSGAAELAVAQVFADVLGVDRIGATESFFELGGNSLSATRVAARVAEALDTEVPVRTIFDAPSVRELAARLAPGAGPGVAPIVAVSPRPAQIPLSLAQQRMWFINRFDPAAATYNIPIVLRLEGDLDVPALAAAMTDVVARHEILRTTYPESDGVPRQLVHGAGDTPGRPDWAVVDERSELEAAVSTGFDMTRETPVRVRLWQADTDEYILAVIVHHIAADGESIAPLIADVVHAYAARRRGVTPDRPPPAIQFADYALWQERELGSAADPDSVIGRQLGFWRDELAGLPDVLDLPADRPRPVVASHRGALSRFEIPTQVAHQVTEIAQAHSATPFMVVQSALAVLLARLSASDDIAIGTPIAGRGDRVLDDLVGMFVNTLVLRTPVRPAMSFGELLDAVRRIDVDAFGHADVPFEAVVERLDPVRSESFAPLTQVSLTFDQSAVVDVASAALPGAEVDGMRITPLGAPDVSAKVDLTVAVTATTDGTPWAGSVVYATDLFDPSTVDMLAYRLVALLDLLTSAPETAVGDVDLLDATERAQLVPVSGPPSDGQVLLAEMFDRAARAWPDREAVADAQGGRLTYAELDARANRLARVLIAAGVGPDSRVAIAIPRSVQLMTAIWAVARAGGAFVPIDPDYPPERVAAMVGDSAAVLGLTVPGVTGLGADGPRWLTIDGDEIQGSGIQGSGVSAQPLRPDELRGVPRLDNLAYVIYTSGSTGRPKGVAVTHRGLFDFTMGSIESIPYEEGSRTLGYVSPSFDVSVFEMIVTVFGGGTLVYRPADAVGGEDLHRYLAEQRITHAMIPTSVAATLSADGLPHLLSLTTGGEPVPQTLVEEWAPHVDVYNAYGPTEATIAVTYTPPMLADEPVYVGGPFRGVRLIVLDERLHPVPFGTAGELYVIGKALARGYLARPGQTAASFVAAPFGRPGELMYRTGDVVRWAVDRTGEYTIEFSGRRDDQVKLRGLRIELGEIETVLGEHPDVRRAVVLGVGQPVTALAAYVVADPDRDVEELRAHLARRLPRHMVPATFTVLDSLPITPVGKLDKRALPQPEVEAAVYVAPATDAERRVAEVFAAILDVEQVGATDGFFDLGGNSLSATRVVARLRAHADNVELSWLFSDPTVRGVAARMDGGDGAEIGEVLLPLRRDGSRAPLFCVHPAGGLAWFYGGLAPYLDDRPIYGLQDPHVVSGEPSATTIDELAARYVDEIRRIAPDGPYHLLGWSLGGHVAHAMATRLQADGDEVAFLGIMDAAAPIDAPSSRSVDTEPNDTELTDTELTDTEPTDTELTDTAPTDTELTDTAPNDTEPTDTEPNDTEPTDTETEQADGAVVGDLLGGWRDLFDLGDDIHARTPDEVAAVVREQIAAMGLLRSEQVAWVMDSFDAAAGIVGTYLPDVFDGPLSVVTATADKADPGVVRASWRRHVTGTITNVDVDAHHLGLADAAALETIGPWLDKHIPNPAPSGAETPDERNNRS</sequence>
<dbReference type="InterPro" id="IPR029058">
    <property type="entry name" value="AB_hydrolase_fold"/>
</dbReference>
<dbReference type="InterPro" id="IPR006162">
    <property type="entry name" value="Ppantetheine_attach_site"/>
</dbReference>
<dbReference type="GO" id="GO:0043041">
    <property type="term" value="P:amino acid activation for nonribosomal peptide biosynthetic process"/>
    <property type="evidence" value="ECO:0007669"/>
    <property type="project" value="TreeGrafter"/>
</dbReference>
<feature type="region of interest" description="Disordered" evidence="4">
    <location>
        <begin position="2691"/>
        <end position="2758"/>
    </location>
</feature>
<dbReference type="Pfam" id="PF00668">
    <property type="entry name" value="Condensation"/>
    <property type="match status" value="2"/>
</dbReference>
<dbReference type="Gene3D" id="3.40.50.12780">
    <property type="entry name" value="N-terminal domain of ligase-like"/>
    <property type="match status" value="2"/>
</dbReference>
<dbReference type="InterPro" id="IPR020806">
    <property type="entry name" value="PKS_PP-bd"/>
</dbReference>
<dbReference type="InterPro" id="IPR001031">
    <property type="entry name" value="Thioesterase"/>
</dbReference>
<feature type="compositionally biased region" description="Acidic residues" evidence="4">
    <location>
        <begin position="2741"/>
        <end position="2758"/>
    </location>
</feature>
<feature type="domain" description="Carrier" evidence="5">
    <location>
        <begin position="356"/>
        <end position="431"/>
    </location>
</feature>
<dbReference type="InterPro" id="IPR023213">
    <property type="entry name" value="CAT-like_dom_sf"/>
</dbReference>
<dbReference type="Gene3D" id="3.30.559.30">
    <property type="entry name" value="Nonribosomal peptide synthetase, condensation domain"/>
    <property type="match status" value="2"/>
</dbReference>
<dbReference type="Pfam" id="PF00550">
    <property type="entry name" value="PP-binding"/>
    <property type="match status" value="3"/>
</dbReference>
<dbReference type="EMBL" id="CP033972">
    <property type="protein sequence ID" value="AZG48350.1"/>
    <property type="molecule type" value="Genomic_DNA"/>
</dbReference>
<dbReference type="UniPathway" id="UPA00011"/>
<organism evidence="6 7">
    <name type="scientific">Gordonia insulae</name>
    <dbReference type="NCBI Taxonomy" id="2420509"/>
    <lineage>
        <taxon>Bacteria</taxon>
        <taxon>Bacillati</taxon>
        <taxon>Actinomycetota</taxon>
        <taxon>Actinomycetes</taxon>
        <taxon>Mycobacteriales</taxon>
        <taxon>Gordoniaceae</taxon>
        <taxon>Gordonia</taxon>
    </lineage>
</organism>
<dbReference type="GO" id="GO:0005737">
    <property type="term" value="C:cytoplasm"/>
    <property type="evidence" value="ECO:0007669"/>
    <property type="project" value="TreeGrafter"/>
</dbReference>
<dbReference type="Pfam" id="PF00975">
    <property type="entry name" value="Thioesterase"/>
    <property type="match status" value="1"/>
</dbReference>
<dbReference type="SUPFAM" id="SSF56801">
    <property type="entry name" value="Acetyl-CoA synthetase-like"/>
    <property type="match status" value="3"/>
</dbReference>
<feature type="compositionally biased region" description="Low complexity" evidence="4">
    <location>
        <begin position="2723"/>
        <end position="2740"/>
    </location>
</feature>
<dbReference type="FunFam" id="2.30.38.10:FF:000001">
    <property type="entry name" value="Non-ribosomal peptide synthetase PvdI"/>
    <property type="match status" value="1"/>
</dbReference>
<dbReference type="InterPro" id="IPR020845">
    <property type="entry name" value="AMP-binding_CS"/>
</dbReference>
<dbReference type="InterPro" id="IPR009081">
    <property type="entry name" value="PP-bd_ACP"/>
</dbReference>
<dbReference type="CDD" id="cd19540">
    <property type="entry name" value="LCL_NRPS-like"/>
    <property type="match status" value="2"/>
</dbReference>
<evidence type="ECO:0000256" key="4">
    <source>
        <dbReference type="SAM" id="MobiDB-lite"/>
    </source>
</evidence>
<dbReference type="FunFam" id="3.40.50.980:FF:000001">
    <property type="entry name" value="Non-ribosomal peptide synthetase"/>
    <property type="match status" value="1"/>
</dbReference>
<comment type="cofactor">
    <cofactor evidence="1">
        <name>pantetheine 4'-phosphate</name>
        <dbReference type="ChEBI" id="CHEBI:47942"/>
    </cofactor>
</comment>
<dbReference type="SUPFAM" id="SSF52777">
    <property type="entry name" value="CoA-dependent acyltransferases"/>
    <property type="match status" value="4"/>
</dbReference>
<dbReference type="InterPro" id="IPR042099">
    <property type="entry name" value="ANL_N_sf"/>
</dbReference>
<dbReference type="SUPFAM" id="SSF47336">
    <property type="entry name" value="ACP-like"/>
    <property type="match status" value="3"/>
</dbReference>
<dbReference type="Proteomes" id="UP000271469">
    <property type="component" value="Chromosome"/>
</dbReference>
<keyword evidence="7" id="KW-1185">Reference proteome</keyword>
<dbReference type="InterPro" id="IPR000873">
    <property type="entry name" value="AMP-dep_synth/lig_dom"/>
</dbReference>
<evidence type="ECO:0000313" key="6">
    <source>
        <dbReference type="EMBL" id="AZG48350.1"/>
    </source>
</evidence>
<dbReference type="SUPFAM" id="SSF53474">
    <property type="entry name" value="alpha/beta-Hydrolases"/>
    <property type="match status" value="1"/>
</dbReference>
<dbReference type="Gene3D" id="2.30.38.10">
    <property type="entry name" value="Luciferase, Domain 3"/>
    <property type="match status" value="1"/>
</dbReference>
<keyword evidence="2" id="KW-0596">Phosphopantetheine</keyword>
<dbReference type="NCBIfam" id="NF003417">
    <property type="entry name" value="PRK04813.1"/>
    <property type="match status" value="3"/>
</dbReference>
<dbReference type="Gene3D" id="3.40.50.1820">
    <property type="entry name" value="alpha/beta hydrolase"/>
    <property type="match status" value="1"/>
</dbReference>
<dbReference type="PROSITE" id="PS00012">
    <property type="entry name" value="PHOSPHOPANTETHEINE"/>
    <property type="match status" value="3"/>
</dbReference>
<evidence type="ECO:0000259" key="5">
    <source>
        <dbReference type="PROSITE" id="PS50075"/>
    </source>
</evidence>
<dbReference type="FunFam" id="1.10.1200.10:FF:000016">
    <property type="entry name" value="Non-ribosomal peptide synthase"/>
    <property type="match status" value="2"/>
</dbReference>
<feature type="compositionally biased region" description="Acidic residues" evidence="4">
    <location>
        <begin position="2701"/>
        <end position="2722"/>
    </location>
</feature>
<dbReference type="PANTHER" id="PTHR45527">
    <property type="entry name" value="NONRIBOSOMAL PEPTIDE SYNTHETASE"/>
    <property type="match status" value="1"/>
</dbReference>
<dbReference type="GO" id="GO:0072330">
    <property type="term" value="P:monocarboxylic acid biosynthetic process"/>
    <property type="evidence" value="ECO:0007669"/>
    <property type="project" value="UniProtKB-ARBA"/>
</dbReference>
<dbReference type="InterPro" id="IPR045851">
    <property type="entry name" value="AMP-bd_C_sf"/>
</dbReference>
<dbReference type="InterPro" id="IPR025110">
    <property type="entry name" value="AMP-bd_C"/>
</dbReference>
<evidence type="ECO:0000256" key="3">
    <source>
        <dbReference type="ARBA" id="ARBA00022553"/>
    </source>
</evidence>
<dbReference type="PANTHER" id="PTHR45527:SF1">
    <property type="entry name" value="FATTY ACID SYNTHASE"/>
    <property type="match status" value="1"/>
</dbReference>
<dbReference type="SMART" id="SM00824">
    <property type="entry name" value="PKS_TE"/>
    <property type="match status" value="1"/>
</dbReference>
<dbReference type="GO" id="GO:0031177">
    <property type="term" value="F:phosphopantetheine binding"/>
    <property type="evidence" value="ECO:0007669"/>
    <property type="project" value="InterPro"/>
</dbReference>
<keyword evidence="3" id="KW-0597">Phosphoprotein</keyword>
<dbReference type="Gene3D" id="1.10.1200.10">
    <property type="entry name" value="ACP-like"/>
    <property type="match status" value="3"/>
</dbReference>
<evidence type="ECO:0000313" key="7">
    <source>
        <dbReference type="Proteomes" id="UP000271469"/>
    </source>
</evidence>
<dbReference type="Gene3D" id="3.40.50.980">
    <property type="match status" value="2"/>
</dbReference>
<dbReference type="KEGG" id="gom:D7316_04967"/>
<feature type="domain" description="Carrier" evidence="5">
    <location>
        <begin position="2495"/>
        <end position="2569"/>
    </location>
</feature>
<evidence type="ECO:0000256" key="1">
    <source>
        <dbReference type="ARBA" id="ARBA00001957"/>
    </source>
</evidence>
<dbReference type="PROSITE" id="PS00455">
    <property type="entry name" value="AMP_BINDING"/>
    <property type="match status" value="2"/>
</dbReference>
<dbReference type="SMART" id="SM00823">
    <property type="entry name" value="PKS_PP"/>
    <property type="match status" value="3"/>
</dbReference>
<reference evidence="6 7" key="1">
    <citation type="submission" date="2018-11" db="EMBL/GenBank/DDBJ databases">
        <title>Gordonia insulae sp. nov., isolated from an island soil.</title>
        <authorList>
            <person name="Kim Y.S."/>
            <person name="Kim S.B."/>
        </authorList>
    </citation>
    <scope>NUCLEOTIDE SEQUENCE [LARGE SCALE GENOMIC DNA]</scope>
    <source>
        <strain evidence="6 7">MMS17-SY073</strain>
    </source>
</reference>
<gene>
    <name evidence="6" type="primary">tycC_3</name>
    <name evidence="6" type="ORF">D7316_04967</name>
</gene>
<accession>A0A3G8JVZ1</accession>
<dbReference type="FunFam" id="3.40.50.12780:FF:000012">
    <property type="entry name" value="Non-ribosomal peptide synthetase"/>
    <property type="match status" value="1"/>
</dbReference>
<proteinExistence type="predicted"/>
<evidence type="ECO:0000256" key="2">
    <source>
        <dbReference type="ARBA" id="ARBA00022450"/>
    </source>
</evidence>
<dbReference type="GO" id="GO:0003824">
    <property type="term" value="F:catalytic activity"/>
    <property type="evidence" value="ECO:0007669"/>
    <property type="project" value="InterPro"/>
</dbReference>
<dbReference type="Gene3D" id="3.30.300.30">
    <property type="match status" value="3"/>
</dbReference>
<dbReference type="GO" id="GO:0044550">
    <property type="term" value="P:secondary metabolite biosynthetic process"/>
    <property type="evidence" value="ECO:0007669"/>
    <property type="project" value="TreeGrafter"/>
</dbReference>
<dbReference type="InterPro" id="IPR001242">
    <property type="entry name" value="Condensation_dom"/>
</dbReference>